<protein>
    <submittedName>
        <fullName evidence="3">RpiB/LacA/LacB family sugar-phosphate isomerase</fullName>
    </submittedName>
</protein>
<sequence length="213" mass="22783">MKIALINENSQNAKNPMIEAALKKVVEPMGHTVFNYGMYAEEGSNPLTYVQNGILAAVLINSGAADYVVTGCGTGEGAMLACNSFPGVLCGHVADPLDAYTFAQVNDGNAVAMPFALKNGWGQELNLEYTFEKLFGFGSGNGYPADRVVPEQRNKKILDGVRAAAFKPLTEILDALDPELVKGALSGEHFQEYFFANATDEAIVAKVKEILGL</sequence>
<keyword evidence="3" id="KW-0413">Isomerase</keyword>
<evidence type="ECO:0000259" key="2">
    <source>
        <dbReference type="Pfam" id="PF12408"/>
    </source>
</evidence>
<dbReference type="InterPro" id="IPR003500">
    <property type="entry name" value="RpiB_LacA_LacB"/>
</dbReference>
<reference evidence="3" key="2">
    <citation type="submission" date="2021-09" db="EMBL/GenBank/DDBJ databases">
        <authorList>
            <person name="Gilroy R."/>
        </authorList>
    </citation>
    <scope>NUCLEOTIDE SEQUENCE</scope>
    <source>
        <strain evidence="3">CHK124-7917</strain>
    </source>
</reference>
<evidence type="ECO:0000313" key="3">
    <source>
        <dbReference type="EMBL" id="HJF44552.1"/>
    </source>
</evidence>
<dbReference type="InterPro" id="IPR036569">
    <property type="entry name" value="RpiB_LacA_LacB_sf"/>
</dbReference>
<feature type="domain" description="Ribose-5-phosphate isomerase C-terminal" evidence="2">
    <location>
        <begin position="164"/>
        <end position="210"/>
    </location>
</feature>
<evidence type="ECO:0000256" key="1">
    <source>
        <dbReference type="ARBA" id="ARBA00008754"/>
    </source>
</evidence>
<comment type="caution">
    <text evidence="3">The sequence shown here is derived from an EMBL/GenBank/DDBJ whole genome shotgun (WGS) entry which is preliminary data.</text>
</comment>
<dbReference type="Pfam" id="PF12408">
    <property type="entry name" value="DUF3666"/>
    <property type="match status" value="1"/>
</dbReference>
<dbReference type="InterPro" id="IPR022133">
    <property type="entry name" value="Ribose_5_isomerase_C"/>
</dbReference>
<dbReference type="OrthoDB" id="1778624at2"/>
<dbReference type="SUPFAM" id="SSF89623">
    <property type="entry name" value="Ribose/Galactose isomerase RpiB/AlsB"/>
    <property type="match status" value="1"/>
</dbReference>
<organism evidence="3 4">
    <name type="scientific">Thermophilibacter provencensis</name>
    <dbReference type="NCBI Taxonomy" id="1852386"/>
    <lineage>
        <taxon>Bacteria</taxon>
        <taxon>Bacillati</taxon>
        <taxon>Actinomycetota</taxon>
        <taxon>Coriobacteriia</taxon>
        <taxon>Coriobacteriales</taxon>
        <taxon>Atopobiaceae</taxon>
        <taxon>Thermophilibacter</taxon>
    </lineage>
</organism>
<dbReference type="PANTHER" id="PTHR30345">
    <property type="entry name" value="RIBOSE-5-PHOSPHATE ISOMERASE B"/>
    <property type="match status" value="1"/>
</dbReference>
<dbReference type="Proteomes" id="UP000697330">
    <property type="component" value="Unassembled WGS sequence"/>
</dbReference>
<dbReference type="GO" id="GO:0016861">
    <property type="term" value="F:intramolecular oxidoreductase activity, interconverting aldoses and ketoses"/>
    <property type="evidence" value="ECO:0007669"/>
    <property type="project" value="UniProtKB-ARBA"/>
</dbReference>
<dbReference type="GO" id="GO:0005975">
    <property type="term" value="P:carbohydrate metabolic process"/>
    <property type="evidence" value="ECO:0007669"/>
    <property type="project" value="InterPro"/>
</dbReference>
<name>A0A921GD05_9ACTN</name>
<dbReference type="PANTHER" id="PTHR30345:SF6">
    <property type="entry name" value="RIBOSE 5-PHOSPHATE ISOMERASE"/>
    <property type="match status" value="1"/>
</dbReference>
<evidence type="ECO:0000313" key="4">
    <source>
        <dbReference type="Proteomes" id="UP000697330"/>
    </source>
</evidence>
<dbReference type="RefSeq" id="WP_075279514.1">
    <property type="nucleotide sequence ID" value="NZ_CAUWLO010000009.1"/>
</dbReference>
<dbReference type="EMBL" id="DYWQ01000027">
    <property type="protein sequence ID" value="HJF44552.1"/>
    <property type="molecule type" value="Genomic_DNA"/>
</dbReference>
<accession>A0A921GD05</accession>
<proteinExistence type="inferred from homology"/>
<gene>
    <name evidence="3" type="ORF">K8U72_02030</name>
</gene>
<comment type="similarity">
    <text evidence="1">Belongs to the LacAB/RpiB family.</text>
</comment>
<dbReference type="Gene3D" id="3.40.1400.10">
    <property type="entry name" value="Sugar-phosphate isomerase, RpiB/LacA/LacB"/>
    <property type="match status" value="1"/>
</dbReference>
<dbReference type="AlphaFoldDB" id="A0A921GD05"/>
<reference evidence="3" key="1">
    <citation type="journal article" date="2021" name="PeerJ">
        <title>Extensive microbial diversity within the chicken gut microbiome revealed by metagenomics and culture.</title>
        <authorList>
            <person name="Gilroy R."/>
            <person name="Ravi A."/>
            <person name="Getino M."/>
            <person name="Pursley I."/>
            <person name="Horton D.L."/>
            <person name="Alikhan N.F."/>
            <person name="Baker D."/>
            <person name="Gharbi K."/>
            <person name="Hall N."/>
            <person name="Watson M."/>
            <person name="Adriaenssens E.M."/>
            <person name="Foster-Nyarko E."/>
            <person name="Jarju S."/>
            <person name="Secka A."/>
            <person name="Antonio M."/>
            <person name="Oren A."/>
            <person name="Chaudhuri R.R."/>
            <person name="La Ragione R."/>
            <person name="Hildebrand F."/>
            <person name="Pallen M.J."/>
        </authorList>
    </citation>
    <scope>NUCLEOTIDE SEQUENCE</scope>
    <source>
        <strain evidence="3">CHK124-7917</strain>
    </source>
</reference>
<dbReference type="NCBIfam" id="NF006753">
    <property type="entry name" value="PRK09273.1"/>
    <property type="match status" value="1"/>
</dbReference>
<dbReference type="Pfam" id="PF02502">
    <property type="entry name" value="LacAB_rpiB"/>
    <property type="match status" value="1"/>
</dbReference>